<proteinExistence type="predicted"/>
<organism evidence="1 2">
    <name type="scientific">Gracilibacillus oryzae</name>
    <dbReference type="NCBI Taxonomy" id="1672701"/>
    <lineage>
        <taxon>Bacteria</taxon>
        <taxon>Bacillati</taxon>
        <taxon>Bacillota</taxon>
        <taxon>Bacilli</taxon>
        <taxon>Bacillales</taxon>
        <taxon>Bacillaceae</taxon>
        <taxon>Gracilibacillus</taxon>
    </lineage>
</organism>
<name>A0A7C8GQ86_9BACI</name>
<reference evidence="1 2" key="1">
    <citation type="submission" date="2019-10" db="EMBL/GenBank/DDBJ databases">
        <title>Gracilibacillus sp. nov. isolated from rice seeds.</title>
        <authorList>
            <person name="He S."/>
        </authorList>
    </citation>
    <scope>NUCLEOTIDE SEQUENCE [LARGE SCALE GENOMIC DNA]</scope>
    <source>
        <strain evidence="1 2">TD8</strain>
    </source>
</reference>
<evidence type="ECO:0000313" key="2">
    <source>
        <dbReference type="Proteomes" id="UP000480246"/>
    </source>
</evidence>
<sequence length="146" mass="16761">MEDFITLLFLLAVVYFLYKKGIFKNVKFPTVHNNLIMTRDMNSNIKMSYKTFNGMENCLFFMKVSNEYTLNYDIKVTKGSLILKCVKGREVIFEKELTEDEQGSFSFTAENKRYRVLIIGNYTGGGCHVTINPQSNAVVNAPQGRI</sequence>
<gene>
    <name evidence="1" type="ORF">F9U64_21485</name>
</gene>
<dbReference type="AlphaFoldDB" id="A0A7C8GQ86"/>
<comment type="caution">
    <text evidence="1">The sequence shown here is derived from an EMBL/GenBank/DDBJ whole genome shotgun (WGS) entry which is preliminary data.</text>
</comment>
<dbReference type="EMBL" id="WEID01000124">
    <property type="protein sequence ID" value="KAB8125829.1"/>
    <property type="molecule type" value="Genomic_DNA"/>
</dbReference>
<dbReference type="RefSeq" id="WP_153406931.1">
    <property type="nucleotide sequence ID" value="NZ_ML762457.1"/>
</dbReference>
<dbReference type="Proteomes" id="UP000480246">
    <property type="component" value="Unassembled WGS sequence"/>
</dbReference>
<accession>A0A7C8GQ86</accession>
<keyword evidence="2" id="KW-1185">Reference proteome</keyword>
<evidence type="ECO:0000313" key="1">
    <source>
        <dbReference type="EMBL" id="KAB8125829.1"/>
    </source>
</evidence>
<protein>
    <submittedName>
        <fullName evidence="1">Uncharacterized protein</fullName>
    </submittedName>
</protein>